<dbReference type="InterPro" id="IPR023765">
    <property type="entry name" value="SBP_5_CS"/>
</dbReference>
<comment type="similarity">
    <text evidence="2">Belongs to the bacterial solute-binding protein 5 family.</text>
</comment>
<protein>
    <submittedName>
        <fullName evidence="7">Nickel-binding periplasmic protein</fullName>
    </submittedName>
</protein>
<keyword evidence="4 5" id="KW-0732">Signal</keyword>
<evidence type="ECO:0000313" key="8">
    <source>
        <dbReference type="Proteomes" id="UP000032336"/>
    </source>
</evidence>
<dbReference type="Pfam" id="PF00496">
    <property type="entry name" value="SBP_bac_5"/>
    <property type="match status" value="1"/>
</dbReference>
<dbReference type="eggNOG" id="COG0747">
    <property type="taxonomic scope" value="Bacteria"/>
</dbReference>
<dbReference type="GO" id="GO:0042597">
    <property type="term" value="C:periplasmic space"/>
    <property type="evidence" value="ECO:0007669"/>
    <property type="project" value="UniProtKB-ARBA"/>
</dbReference>
<dbReference type="PANTHER" id="PTHR30290">
    <property type="entry name" value="PERIPLASMIC BINDING COMPONENT OF ABC TRANSPORTER"/>
    <property type="match status" value="1"/>
</dbReference>
<feature type="chain" id="PRO_5002329558" evidence="5">
    <location>
        <begin position="28"/>
        <end position="559"/>
    </location>
</feature>
<dbReference type="AlphaFoldDB" id="A0A0D8FT76"/>
<dbReference type="STRING" id="1121877.FEAC_17070"/>
<dbReference type="SUPFAM" id="SSF53850">
    <property type="entry name" value="Periplasmic binding protein-like II"/>
    <property type="match status" value="1"/>
</dbReference>
<evidence type="ECO:0000256" key="2">
    <source>
        <dbReference type="ARBA" id="ARBA00005695"/>
    </source>
</evidence>
<dbReference type="GO" id="GO:1904680">
    <property type="term" value="F:peptide transmembrane transporter activity"/>
    <property type="evidence" value="ECO:0007669"/>
    <property type="project" value="TreeGrafter"/>
</dbReference>
<dbReference type="InterPro" id="IPR039424">
    <property type="entry name" value="SBP_5"/>
</dbReference>
<dbReference type="CDD" id="cd08509">
    <property type="entry name" value="PBP2_TmCBP_oligosaccharides_like"/>
    <property type="match status" value="1"/>
</dbReference>
<feature type="signal peptide" evidence="5">
    <location>
        <begin position="1"/>
        <end position="27"/>
    </location>
</feature>
<keyword evidence="8" id="KW-1185">Reference proteome</keyword>
<keyword evidence="3" id="KW-0813">Transport</keyword>
<dbReference type="Gene3D" id="3.10.105.10">
    <property type="entry name" value="Dipeptide-binding Protein, Domain 3"/>
    <property type="match status" value="1"/>
</dbReference>
<organism evidence="7 8">
    <name type="scientific">Ferrimicrobium acidiphilum DSM 19497</name>
    <dbReference type="NCBI Taxonomy" id="1121877"/>
    <lineage>
        <taxon>Bacteria</taxon>
        <taxon>Bacillati</taxon>
        <taxon>Actinomycetota</taxon>
        <taxon>Acidimicrobiia</taxon>
        <taxon>Acidimicrobiales</taxon>
        <taxon>Acidimicrobiaceae</taxon>
        <taxon>Ferrimicrobium</taxon>
    </lineage>
</organism>
<dbReference type="InterPro" id="IPR000914">
    <property type="entry name" value="SBP_5_dom"/>
</dbReference>
<accession>A0A0D8FT76</accession>
<gene>
    <name evidence="7" type="primary">nikA</name>
    <name evidence="7" type="ORF">FEAC_17070</name>
</gene>
<feature type="domain" description="Solute-binding protein family 5" evidence="6">
    <location>
        <begin position="96"/>
        <end position="459"/>
    </location>
</feature>
<sequence length="559" mass="59747">MKILNNRRFRLSAATLVATGITLSACGASSSIQTQSSTSSKTSTAQVLTMESSPTNPISRNFNPFLATSAGQLLGATSMIYEPLIQFDLAKPTVKYPWLATSYKWNSNGTAITFTIRKGVKWNNGSALTPSDVAFTYELVKKYPDINTGGLSINNVSVSGDTVTVTFPSPQYTNLQGIANVPIVPKSIWSAVGDPGKYSDPNPVGTGPYKLANFTPEGFTLTKNSLYWQPVHVSTLDFPVYSSNTTALEALDTGQAQWAGNFITGLNKLFINPNPAHHKAWFDPLNTVALIPNLNQWPTNQLAVRRAISDAINRNAISSQGESGLEPPVTNGSGLVLPTFSAYSSSALSKYALSDSGSASTADAVLKSAGYTIGSNGYYQLHGKTVALSIVDPSSYSDYAADDEIVAQDLQKAHIDAKFVGMSVSAWSSDVASGNFQLTEHWSAQGISPYQQYEGWLASSLATTSATGDYERLKNAAINADLANLAQASTLATQRTALIPIAKYVATNLPVIPTVYGAAFDEYNSTNFVGWPTPSNPYESGQPDNPTNEVVVLHLRPRG</sequence>
<dbReference type="PANTHER" id="PTHR30290:SF9">
    <property type="entry name" value="OLIGOPEPTIDE-BINDING PROTEIN APPA"/>
    <property type="match status" value="1"/>
</dbReference>
<dbReference type="Gene3D" id="3.90.76.10">
    <property type="entry name" value="Dipeptide-binding Protein, Domain 1"/>
    <property type="match status" value="1"/>
</dbReference>
<dbReference type="InterPro" id="IPR030678">
    <property type="entry name" value="Peptide/Ni-bd"/>
</dbReference>
<dbReference type="EMBL" id="JXUW01000015">
    <property type="protein sequence ID" value="KJE76480.1"/>
    <property type="molecule type" value="Genomic_DNA"/>
</dbReference>
<dbReference type="GO" id="GO:0043190">
    <property type="term" value="C:ATP-binding cassette (ABC) transporter complex"/>
    <property type="evidence" value="ECO:0007669"/>
    <property type="project" value="InterPro"/>
</dbReference>
<dbReference type="Proteomes" id="UP000032336">
    <property type="component" value="Unassembled WGS sequence"/>
</dbReference>
<reference evidence="7 8" key="1">
    <citation type="submission" date="2015-01" db="EMBL/GenBank/DDBJ databases">
        <title>Draft genome of the acidophilic iron oxidizer Ferrimicrobium acidiphilum strain T23.</title>
        <authorList>
            <person name="Poehlein A."/>
            <person name="Eisen S."/>
            <person name="Schloemann M."/>
            <person name="Johnson B.D."/>
            <person name="Daniel R."/>
            <person name="Muehling M."/>
        </authorList>
    </citation>
    <scope>NUCLEOTIDE SEQUENCE [LARGE SCALE GENOMIC DNA]</scope>
    <source>
        <strain evidence="7 8">T23</strain>
    </source>
</reference>
<evidence type="ECO:0000256" key="1">
    <source>
        <dbReference type="ARBA" id="ARBA00004193"/>
    </source>
</evidence>
<proteinExistence type="inferred from homology"/>
<dbReference type="PROSITE" id="PS01040">
    <property type="entry name" value="SBP_BACTERIAL_5"/>
    <property type="match status" value="1"/>
</dbReference>
<evidence type="ECO:0000256" key="5">
    <source>
        <dbReference type="SAM" id="SignalP"/>
    </source>
</evidence>
<dbReference type="PIRSF" id="PIRSF002741">
    <property type="entry name" value="MppA"/>
    <property type="match status" value="1"/>
</dbReference>
<comment type="caution">
    <text evidence="7">The sequence shown here is derived from an EMBL/GenBank/DDBJ whole genome shotgun (WGS) entry which is preliminary data.</text>
</comment>
<dbReference type="OrthoDB" id="9764591at2"/>
<evidence type="ECO:0000259" key="6">
    <source>
        <dbReference type="Pfam" id="PF00496"/>
    </source>
</evidence>
<evidence type="ECO:0000256" key="3">
    <source>
        <dbReference type="ARBA" id="ARBA00022448"/>
    </source>
</evidence>
<evidence type="ECO:0000313" key="7">
    <source>
        <dbReference type="EMBL" id="KJE76480.1"/>
    </source>
</evidence>
<evidence type="ECO:0000256" key="4">
    <source>
        <dbReference type="ARBA" id="ARBA00022729"/>
    </source>
</evidence>
<comment type="subcellular location">
    <subcellularLocation>
        <location evidence="1">Cell membrane</location>
        <topology evidence="1">Lipid-anchor</topology>
    </subcellularLocation>
</comment>
<dbReference type="GO" id="GO:0015833">
    <property type="term" value="P:peptide transport"/>
    <property type="evidence" value="ECO:0007669"/>
    <property type="project" value="TreeGrafter"/>
</dbReference>
<name>A0A0D8FT76_9ACTN</name>
<dbReference type="PROSITE" id="PS51257">
    <property type="entry name" value="PROKAR_LIPOPROTEIN"/>
    <property type="match status" value="1"/>
</dbReference>
<dbReference type="Gene3D" id="3.40.190.10">
    <property type="entry name" value="Periplasmic binding protein-like II"/>
    <property type="match status" value="1"/>
</dbReference>